<dbReference type="PANTHER" id="PTHR43918">
    <property type="entry name" value="ACETYLCHOLINESTERASE"/>
    <property type="match status" value="1"/>
</dbReference>
<dbReference type="InterPro" id="IPR000997">
    <property type="entry name" value="Cholinesterase"/>
</dbReference>
<keyword evidence="6" id="KW-0732">Signal</keyword>
<keyword evidence="2" id="KW-0719">Serine esterase</keyword>
<dbReference type="Pfam" id="PF00135">
    <property type="entry name" value="COesterase"/>
    <property type="match status" value="1"/>
</dbReference>
<evidence type="ECO:0000256" key="3">
    <source>
        <dbReference type="ARBA" id="ARBA00022801"/>
    </source>
</evidence>
<dbReference type="InterPro" id="IPR019826">
    <property type="entry name" value="Carboxylesterase_B_AS"/>
</dbReference>
<dbReference type="PRINTS" id="PR00878">
    <property type="entry name" value="CHOLNESTRASE"/>
</dbReference>
<evidence type="ECO:0000256" key="2">
    <source>
        <dbReference type="ARBA" id="ARBA00022487"/>
    </source>
</evidence>
<feature type="signal peptide" evidence="6">
    <location>
        <begin position="1"/>
        <end position="30"/>
    </location>
</feature>
<dbReference type="Proteomes" id="UP000735302">
    <property type="component" value="Unassembled WGS sequence"/>
</dbReference>
<comment type="caution">
    <text evidence="9">The sequence shown here is derived from an EMBL/GenBank/DDBJ whole genome shotgun (WGS) entry which is preliminary data.</text>
</comment>
<dbReference type="SUPFAM" id="SSF53474">
    <property type="entry name" value="alpha/beta-Hydrolases"/>
    <property type="match status" value="1"/>
</dbReference>
<keyword evidence="3 6" id="KW-0378">Hydrolase</keyword>
<comment type="similarity">
    <text evidence="1 6">Belongs to the type-B carboxylesterase/lipase family.</text>
</comment>
<dbReference type="PROSITE" id="PS00941">
    <property type="entry name" value="CARBOXYLESTERASE_B_2"/>
    <property type="match status" value="1"/>
</dbReference>
<feature type="chain" id="PRO_5043111899" description="Carboxylic ester hydrolase" evidence="6">
    <location>
        <begin position="31"/>
        <end position="633"/>
    </location>
</feature>
<dbReference type="GO" id="GO:0005615">
    <property type="term" value="C:extracellular space"/>
    <property type="evidence" value="ECO:0007669"/>
    <property type="project" value="TreeGrafter"/>
</dbReference>
<dbReference type="InterPro" id="IPR029058">
    <property type="entry name" value="AB_hydrolase_fold"/>
</dbReference>
<dbReference type="GO" id="GO:0019695">
    <property type="term" value="P:choline metabolic process"/>
    <property type="evidence" value="ECO:0007669"/>
    <property type="project" value="TreeGrafter"/>
</dbReference>
<proteinExistence type="inferred from homology"/>
<feature type="domain" description="Carboxylesterase type B" evidence="8">
    <location>
        <begin position="33"/>
        <end position="573"/>
    </location>
</feature>
<evidence type="ECO:0000313" key="9">
    <source>
        <dbReference type="EMBL" id="GFO40067.1"/>
    </source>
</evidence>
<protein>
    <recommendedName>
        <fullName evidence="6">Carboxylic ester hydrolase</fullName>
        <ecNumber evidence="6">3.1.1.-</ecNumber>
    </recommendedName>
</protein>
<evidence type="ECO:0000256" key="7">
    <source>
        <dbReference type="SAM" id="MobiDB-lite"/>
    </source>
</evidence>
<dbReference type="InterPro" id="IPR050654">
    <property type="entry name" value="AChE-related_enzymes"/>
</dbReference>
<evidence type="ECO:0000259" key="8">
    <source>
        <dbReference type="Pfam" id="PF00135"/>
    </source>
</evidence>
<organism evidence="9 10">
    <name type="scientific">Plakobranchus ocellatus</name>
    <dbReference type="NCBI Taxonomy" id="259542"/>
    <lineage>
        <taxon>Eukaryota</taxon>
        <taxon>Metazoa</taxon>
        <taxon>Spiralia</taxon>
        <taxon>Lophotrochozoa</taxon>
        <taxon>Mollusca</taxon>
        <taxon>Gastropoda</taxon>
        <taxon>Heterobranchia</taxon>
        <taxon>Euthyneura</taxon>
        <taxon>Panpulmonata</taxon>
        <taxon>Sacoglossa</taxon>
        <taxon>Placobranchoidea</taxon>
        <taxon>Plakobranchidae</taxon>
        <taxon>Plakobranchus</taxon>
    </lineage>
</organism>
<sequence>MASSPHQIALNVLCLLHTVCLLIGPTHVQAAPRIVRTDKGQVRGWTHRVHNVYGQHKKKVDVFYGIPYARPPVGELRFMHPEQIDPWDHVLDATKKPNSCMQEPDKFFGDFAGSNVWNPNTNTSEDCLYLNVWAPHERTPHASANKAVMVWIYGGSFMSGSSTLDIYDGKFLAAEEDVVFVSMQFRFGALGYLVLESLNSPGNAGMMDIRMALEWVQRNIHNFGGNAHNVTIFGESSGAASAGLLMLSSLGRGLFHRVIMQSGSPLAPWATTTLKEGIRRSKVLAKRLGCDPRDKDWAILDCLRNVPAWKFPKEEGKDIQGYAQFPFVPVVDGTFLTKSPQEYLAEGNFKKIPLLMGSNANEGTWLLVYIEPGLFNLNSSSLISQKSHSNVMDRLFQFYPQYPTELGQIAKEAVKFQYTDWLRPTNQESLRYQVEQSVGDYHFVCGVADMASTVASYGQNVYVYSYSHRSSQNPWPKWMGVLHGDEIFFLFGKPLHKHLSYTKEEAKLSKKIMKFWANFAKTGNPNRGPEEEDRQEWPKYTDEDKLYLNISLNVLSNKQNWAAGIKPQHCSFWRNYLPTLAHLGSPSVNSSCTRSSASKSGAESSTTRKPISGWLCLISLILSVVTLTKTQAV</sequence>
<dbReference type="InterPro" id="IPR019819">
    <property type="entry name" value="Carboxylesterase_B_CS"/>
</dbReference>
<keyword evidence="10" id="KW-1185">Reference proteome</keyword>
<evidence type="ECO:0000256" key="4">
    <source>
        <dbReference type="ARBA" id="ARBA00023157"/>
    </source>
</evidence>
<dbReference type="InterPro" id="IPR002018">
    <property type="entry name" value="CarbesteraseB"/>
</dbReference>
<dbReference type="Gene3D" id="3.40.50.1820">
    <property type="entry name" value="alpha/beta hydrolase"/>
    <property type="match status" value="1"/>
</dbReference>
<dbReference type="EC" id="3.1.1.-" evidence="6"/>
<dbReference type="GO" id="GO:0005886">
    <property type="term" value="C:plasma membrane"/>
    <property type="evidence" value="ECO:0007669"/>
    <property type="project" value="TreeGrafter"/>
</dbReference>
<dbReference type="FunFam" id="3.40.50.1820:FF:000029">
    <property type="entry name" value="Acetylcholinesterase"/>
    <property type="match status" value="1"/>
</dbReference>
<dbReference type="EMBL" id="BLXT01007574">
    <property type="protein sequence ID" value="GFO40067.1"/>
    <property type="molecule type" value="Genomic_DNA"/>
</dbReference>
<keyword evidence="4" id="KW-1015">Disulfide bond</keyword>
<gene>
    <name evidence="9" type="ORF">PoB_006657200</name>
</gene>
<name>A0AAV4D761_9GAST</name>
<dbReference type="CDD" id="cd00312">
    <property type="entry name" value="Esterase_lipase"/>
    <property type="match status" value="1"/>
</dbReference>
<feature type="active site" description="Charge relay system" evidence="5">
    <location>
        <position position="483"/>
    </location>
</feature>
<feature type="active site" description="Acyl-ester intermediate" evidence="5">
    <location>
        <position position="236"/>
    </location>
</feature>
<reference evidence="9 10" key="1">
    <citation type="journal article" date="2021" name="Elife">
        <title>Chloroplast acquisition without the gene transfer in kleptoplastic sea slugs, Plakobranchus ocellatus.</title>
        <authorList>
            <person name="Maeda T."/>
            <person name="Takahashi S."/>
            <person name="Yoshida T."/>
            <person name="Shimamura S."/>
            <person name="Takaki Y."/>
            <person name="Nagai Y."/>
            <person name="Toyoda A."/>
            <person name="Suzuki Y."/>
            <person name="Arimoto A."/>
            <person name="Ishii H."/>
            <person name="Satoh N."/>
            <person name="Nishiyama T."/>
            <person name="Hasebe M."/>
            <person name="Maruyama T."/>
            <person name="Minagawa J."/>
            <person name="Obokata J."/>
            <person name="Shigenobu S."/>
        </authorList>
    </citation>
    <scope>NUCLEOTIDE SEQUENCE [LARGE SCALE GENOMIC DNA]</scope>
</reference>
<dbReference type="GO" id="GO:0006581">
    <property type="term" value="P:acetylcholine catabolic process"/>
    <property type="evidence" value="ECO:0007669"/>
    <property type="project" value="TreeGrafter"/>
</dbReference>
<dbReference type="GO" id="GO:0003990">
    <property type="term" value="F:acetylcholinesterase activity"/>
    <property type="evidence" value="ECO:0007669"/>
    <property type="project" value="TreeGrafter"/>
</dbReference>
<dbReference type="AlphaFoldDB" id="A0AAV4D761"/>
<feature type="region of interest" description="Disordered" evidence="7">
    <location>
        <begin position="586"/>
        <end position="607"/>
    </location>
</feature>
<accession>A0AAV4D761</accession>
<evidence type="ECO:0000313" key="10">
    <source>
        <dbReference type="Proteomes" id="UP000735302"/>
    </source>
</evidence>
<feature type="compositionally biased region" description="Low complexity" evidence="7">
    <location>
        <begin position="595"/>
        <end position="605"/>
    </location>
</feature>
<evidence type="ECO:0000256" key="5">
    <source>
        <dbReference type="PIRSR" id="PIRSR600997-1"/>
    </source>
</evidence>
<dbReference type="PANTHER" id="PTHR43918:SF12">
    <property type="entry name" value="ACETYLCHOLINESTERASE 1"/>
    <property type="match status" value="1"/>
</dbReference>
<evidence type="ECO:0000256" key="6">
    <source>
        <dbReference type="RuleBase" id="RU361235"/>
    </source>
</evidence>
<feature type="active site" description="Charge relay system" evidence="5">
    <location>
        <position position="362"/>
    </location>
</feature>
<evidence type="ECO:0000256" key="1">
    <source>
        <dbReference type="ARBA" id="ARBA00005964"/>
    </source>
</evidence>
<dbReference type="PROSITE" id="PS00122">
    <property type="entry name" value="CARBOXYLESTERASE_B_1"/>
    <property type="match status" value="1"/>
</dbReference>